<evidence type="ECO:0000313" key="3">
    <source>
        <dbReference type="EMBL" id="SSY70293.1"/>
    </source>
</evidence>
<evidence type="ECO:0000313" key="4">
    <source>
        <dbReference type="Proteomes" id="UP000254209"/>
    </source>
</evidence>
<dbReference type="OrthoDB" id="5464927at2"/>
<feature type="transmembrane region" description="Helical" evidence="1">
    <location>
        <begin position="123"/>
        <end position="144"/>
    </location>
</feature>
<keyword evidence="4" id="KW-1185">Reference proteome</keyword>
<dbReference type="STRING" id="1120980.GCA_000745955_02291"/>
<dbReference type="RefSeq" id="WP_034295120.1">
    <property type="nucleotide sequence ID" value="NZ_CP091519.2"/>
</dbReference>
<keyword evidence="1" id="KW-1133">Transmembrane helix</keyword>
<feature type="domain" description="Fatty acid desaturase" evidence="2">
    <location>
        <begin position="35"/>
        <end position="276"/>
    </location>
</feature>
<reference evidence="3 4" key="1">
    <citation type="submission" date="2018-06" db="EMBL/GenBank/DDBJ databases">
        <authorList>
            <consortium name="Pathogen Informatics"/>
            <person name="Doyle S."/>
        </authorList>
    </citation>
    <scope>NUCLEOTIDE SEQUENCE [LARGE SCALE GENOMIC DNA]</scope>
    <source>
        <strain evidence="3 4">NCTC10283</strain>
    </source>
</reference>
<accession>A0A376BKY4</accession>
<dbReference type="Pfam" id="PF00487">
    <property type="entry name" value="FA_desaturase"/>
    <property type="match status" value="1"/>
</dbReference>
<name>A0A376BKY4_9NEIS</name>
<protein>
    <submittedName>
        <fullName evidence="3">Fatty acid desaturase</fullName>
    </submittedName>
</protein>
<sequence>MKTNQHKPFGLNILILLMAMSLNISMLYIASHAAWWWALLAAAVFSLSNNTVFSLLHECVHGSFAPSASVNRWFGRLTAAWYPTGFALQKAFHIEHHQHNRTESEQFDILHPKDVRWLKYAQWYAIFTGVYWAVNALGAIVYSLTPVAVRVWLVKTFGKQGSLQSGAANYIGTIDRLSPFSSRLEVGATWLFQAILFVSLDLNVQGWLLCYAAFGLQWSSLQYTDHAFSPLHREDGAWNLIVPKWVRLFFLNYHYHQAHHQHPEISWLYLPRYAQYGVRFWTVWRQCITGPKPIDKLPEIPIEKL</sequence>
<dbReference type="Proteomes" id="UP000254209">
    <property type="component" value="Unassembled WGS sequence"/>
</dbReference>
<keyword evidence="1" id="KW-0812">Transmembrane</keyword>
<evidence type="ECO:0000256" key="1">
    <source>
        <dbReference type="SAM" id="Phobius"/>
    </source>
</evidence>
<feature type="transmembrane region" description="Helical" evidence="1">
    <location>
        <begin position="9"/>
        <end position="29"/>
    </location>
</feature>
<organism evidence="3 4">
    <name type="scientific">Alysiella crassa</name>
    <dbReference type="NCBI Taxonomy" id="153491"/>
    <lineage>
        <taxon>Bacteria</taxon>
        <taxon>Pseudomonadati</taxon>
        <taxon>Pseudomonadota</taxon>
        <taxon>Betaproteobacteria</taxon>
        <taxon>Neisseriales</taxon>
        <taxon>Neisseriaceae</taxon>
        <taxon>Alysiella</taxon>
    </lineage>
</organism>
<gene>
    <name evidence="3" type="ORF">NCTC10283_00376</name>
</gene>
<dbReference type="CDD" id="cd01060">
    <property type="entry name" value="Membrane-FADS-like"/>
    <property type="match status" value="1"/>
</dbReference>
<keyword evidence="1" id="KW-0472">Membrane</keyword>
<evidence type="ECO:0000259" key="2">
    <source>
        <dbReference type="Pfam" id="PF00487"/>
    </source>
</evidence>
<dbReference type="GO" id="GO:0006629">
    <property type="term" value="P:lipid metabolic process"/>
    <property type="evidence" value="ECO:0007669"/>
    <property type="project" value="InterPro"/>
</dbReference>
<dbReference type="InterPro" id="IPR005804">
    <property type="entry name" value="FA_desaturase_dom"/>
</dbReference>
<proteinExistence type="predicted"/>
<feature type="transmembrane region" description="Helical" evidence="1">
    <location>
        <begin position="35"/>
        <end position="56"/>
    </location>
</feature>
<dbReference type="EMBL" id="UFSO01000002">
    <property type="protein sequence ID" value="SSY70293.1"/>
    <property type="molecule type" value="Genomic_DNA"/>
</dbReference>
<dbReference type="AlphaFoldDB" id="A0A376BKY4"/>